<dbReference type="InterPro" id="IPR000312">
    <property type="entry name" value="Glycosyl_Trfase_fam3"/>
</dbReference>
<dbReference type="GO" id="GO:0000162">
    <property type="term" value="P:L-tryptophan biosynthetic process"/>
    <property type="evidence" value="ECO:0007669"/>
    <property type="project" value="UniProtKB-KW"/>
</dbReference>
<evidence type="ECO:0000259" key="5">
    <source>
        <dbReference type="Pfam" id="PF00591"/>
    </source>
</evidence>
<dbReference type="SUPFAM" id="SSF47648">
    <property type="entry name" value="Nucleoside phosphorylase/phosphoribosyltransferase N-terminal domain"/>
    <property type="match status" value="1"/>
</dbReference>
<dbReference type="SUPFAM" id="SSF52418">
    <property type="entry name" value="Nucleoside phosphorylase/phosphoribosyltransferase catalytic domain"/>
    <property type="match status" value="1"/>
</dbReference>
<feature type="domain" description="Glycosyl transferase family 3" evidence="5">
    <location>
        <begin position="118"/>
        <end position="344"/>
    </location>
</feature>
<gene>
    <name evidence="7" type="ORF">F4X14_04020</name>
</gene>
<dbReference type="Gene3D" id="3.40.1030.10">
    <property type="entry name" value="Nucleoside phosphorylase/phosphoribosyltransferase catalytic domain"/>
    <property type="match status" value="1"/>
</dbReference>
<dbReference type="PANTHER" id="PTHR43285">
    <property type="entry name" value="ANTHRANILATE PHOSPHORIBOSYLTRANSFERASE"/>
    <property type="match status" value="1"/>
</dbReference>
<keyword evidence="3" id="KW-0028">Amino-acid biosynthesis</keyword>
<accession>A0A6B1D3E8</accession>
<keyword evidence="1 7" id="KW-0328">Glycosyltransferase</keyword>
<reference evidence="7" key="1">
    <citation type="submission" date="2019-09" db="EMBL/GenBank/DDBJ databases">
        <title>Characterisation of the sponge microbiome using genome-centric metagenomics.</title>
        <authorList>
            <person name="Engelberts J.P."/>
            <person name="Robbins S.J."/>
            <person name="De Goeij J.M."/>
            <person name="Aranda M."/>
            <person name="Bell S.C."/>
            <person name="Webster N.S."/>
        </authorList>
    </citation>
    <scope>NUCLEOTIDE SEQUENCE</scope>
    <source>
        <strain evidence="7">SB0661_bin_32</strain>
    </source>
</reference>
<evidence type="ECO:0000313" key="7">
    <source>
        <dbReference type="EMBL" id="MYC94116.1"/>
    </source>
</evidence>
<evidence type="ECO:0000256" key="3">
    <source>
        <dbReference type="ARBA" id="ARBA00022822"/>
    </source>
</evidence>
<dbReference type="Pfam" id="PF02885">
    <property type="entry name" value="Glycos_trans_3N"/>
    <property type="match status" value="1"/>
</dbReference>
<keyword evidence="3" id="KW-0822">Tryptophan biosynthesis</keyword>
<dbReference type="InterPro" id="IPR005940">
    <property type="entry name" value="Anthranilate_Pribosyl_Tfrase"/>
</dbReference>
<dbReference type="PANTHER" id="PTHR43285:SF2">
    <property type="entry name" value="ANTHRANILATE PHOSPHORIBOSYLTRANSFERASE"/>
    <property type="match status" value="1"/>
</dbReference>
<dbReference type="Gene3D" id="1.20.970.10">
    <property type="entry name" value="Transferase, Pyrimidine Nucleoside Phosphorylase, Chain C"/>
    <property type="match status" value="1"/>
</dbReference>
<evidence type="ECO:0000259" key="6">
    <source>
        <dbReference type="Pfam" id="PF02885"/>
    </source>
</evidence>
<keyword evidence="2 7" id="KW-0808">Transferase</keyword>
<dbReference type="EMBL" id="VXMH01000018">
    <property type="protein sequence ID" value="MYC94116.1"/>
    <property type="molecule type" value="Genomic_DNA"/>
</dbReference>
<evidence type="ECO:0000256" key="1">
    <source>
        <dbReference type="ARBA" id="ARBA00022676"/>
    </source>
</evidence>
<organism evidence="7">
    <name type="scientific">Caldilineaceae bacterium SB0661_bin_32</name>
    <dbReference type="NCBI Taxonomy" id="2605255"/>
    <lineage>
        <taxon>Bacteria</taxon>
        <taxon>Bacillati</taxon>
        <taxon>Chloroflexota</taxon>
        <taxon>Caldilineae</taxon>
        <taxon>Caldilineales</taxon>
        <taxon>Caldilineaceae</taxon>
    </lineage>
</organism>
<dbReference type="GO" id="GO:0005829">
    <property type="term" value="C:cytosol"/>
    <property type="evidence" value="ECO:0007669"/>
    <property type="project" value="TreeGrafter"/>
</dbReference>
<dbReference type="Pfam" id="PF00591">
    <property type="entry name" value="Glycos_transf_3"/>
    <property type="match status" value="1"/>
</dbReference>
<dbReference type="GO" id="GO:0004048">
    <property type="term" value="F:anthranilate phosphoribosyltransferase activity"/>
    <property type="evidence" value="ECO:0007669"/>
    <property type="project" value="InterPro"/>
</dbReference>
<name>A0A6B1D3E8_9CHLR</name>
<proteinExistence type="predicted"/>
<comment type="caution">
    <text evidence="7">The sequence shown here is derived from an EMBL/GenBank/DDBJ whole genome shotgun (WGS) entry which is preliminary data.</text>
</comment>
<evidence type="ECO:0000256" key="2">
    <source>
        <dbReference type="ARBA" id="ARBA00022679"/>
    </source>
</evidence>
<protein>
    <submittedName>
        <fullName evidence="7">Anthranilate phosphoribosyltransferase</fullName>
    </submittedName>
</protein>
<dbReference type="InterPro" id="IPR035902">
    <property type="entry name" value="Nuc_phospho_transferase"/>
</dbReference>
<dbReference type="AlphaFoldDB" id="A0A6B1D3E8"/>
<evidence type="ECO:0000256" key="4">
    <source>
        <dbReference type="ARBA" id="ARBA00023141"/>
    </source>
</evidence>
<keyword evidence="4" id="KW-0057">Aromatic amino acid biosynthesis</keyword>
<dbReference type="InterPro" id="IPR017459">
    <property type="entry name" value="Glycosyl_Trfase_fam3_N_dom"/>
</dbReference>
<dbReference type="InterPro" id="IPR036320">
    <property type="entry name" value="Glycosyl_Trfase_fam3_N_dom_sf"/>
</dbReference>
<feature type="domain" description="Glycosyl transferase family 3 N-terminal" evidence="6">
    <location>
        <begin position="23"/>
        <end position="85"/>
    </location>
</feature>
<sequence>MPAATPEVRSIYDTDRDPAPFVPFIQAVGRGEKLKRDLTYEESVEALRQIVEQTCSPAQAGAFLITQRVKGEAVDEVRGFTVLLRSETITQIRPRVEGLLDLAVPYDGKVKSAQLAPAIAVVLAEAGMPVVLHGDEGVPTKEGIGPGPVLRALGIADDLEPEAVRSMIEAVGIGYLSAERFAPRWHDLLPLRRQFGLRTVLNSVEKLLNPANAPYQVSGFFHGNYIERLRAVQTGAARSFIIQGEEGSVEMAVGRKSHVFAEDAANDLVLDPEALGHTERVRVPGPADAAGHAELNARVLASEACDATEQVCLTAGVILHLFDLAQSVSDGISRARRIIESGAARARLERAAAKNAA</sequence>